<comment type="similarity">
    <text evidence="1">Belongs to the dynein heavy chain family.</text>
</comment>
<feature type="domain" description="Dynein heavy chain linker" evidence="2">
    <location>
        <begin position="16"/>
        <end position="136"/>
    </location>
</feature>
<name>A0A3S5CCF1_9PLAT</name>
<dbReference type="OrthoDB" id="286107at2759"/>
<dbReference type="GO" id="GO:0051959">
    <property type="term" value="F:dynein light intermediate chain binding"/>
    <property type="evidence" value="ECO:0007669"/>
    <property type="project" value="InterPro"/>
</dbReference>
<dbReference type="PANTHER" id="PTHR10676:SF343">
    <property type="entry name" value="DYNEIN AXONEMAL HEAVY CHAIN 10"/>
    <property type="match status" value="1"/>
</dbReference>
<dbReference type="GO" id="GO:0008569">
    <property type="term" value="F:minus-end-directed microtubule motor activity"/>
    <property type="evidence" value="ECO:0007669"/>
    <property type="project" value="TreeGrafter"/>
</dbReference>
<reference evidence="3" key="1">
    <citation type="submission" date="2018-11" db="EMBL/GenBank/DDBJ databases">
        <authorList>
            <consortium name="Pathogen Informatics"/>
        </authorList>
    </citation>
    <scope>NUCLEOTIDE SEQUENCE</scope>
</reference>
<dbReference type="EMBL" id="CAAALY010006535">
    <property type="protein sequence ID" value="VEL09519.1"/>
    <property type="molecule type" value="Genomic_DNA"/>
</dbReference>
<keyword evidence="4" id="KW-1185">Reference proteome</keyword>
<dbReference type="Pfam" id="PF08393">
    <property type="entry name" value="DHC_N2"/>
    <property type="match status" value="1"/>
</dbReference>
<dbReference type="Gene3D" id="1.20.140.100">
    <property type="entry name" value="Dynein heavy chain, N-terminal domain 2"/>
    <property type="match status" value="1"/>
</dbReference>
<dbReference type="Proteomes" id="UP000784294">
    <property type="component" value="Unassembled WGS sequence"/>
</dbReference>
<accession>A0A3S5CCF1</accession>
<organism evidence="3 4">
    <name type="scientific">Protopolystoma xenopodis</name>
    <dbReference type="NCBI Taxonomy" id="117903"/>
    <lineage>
        <taxon>Eukaryota</taxon>
        <taxon>Metazoa</taxon>
        <taxon>Spiralia</taxon>
        <taxon>Lophotrochozoa</taxon>
        <taxon>Platyhelminthes</taxon>
        <taxon>Monogenea</taxon>
        <taxon>Polyopisthocotylea</taxon>
        <taxon>Polystomatidea</taxon>
        <taxon>Polystomatidae</taxon>
        <taxon>Protopolystoma</taxon>
    </lineage>
</organism>
<dbReference type="InterPro" id="IPR026983">
    <property type="entry name" value="DHC"/>
</dbReference>
<dbReference type="AlphaFoldDB" id="A0A3S5CCF1"/>
<dbReference type="FunFam" id="1.20.140.100:FF:000001">
    <property type="entry name" value="dynein heavy chain 17, axonemal"/>
    <property type="match status" value="1"/>
</dbReference>
<dbReference type="InterPro" id="IPR013602">
    <property type="entry name" value="Dynein_heavy_linker"/>
</dbReference>
<dbReference type="GO" id="GO:0060294">
    <property type="term" value="P:cilium movement involved in cell motility"/>
    <property type="evidence" value="ECO:0007669"/>
    <property type="project" value="TreeGrafter"/>
</dbReference>
<proteinExistence type="inferred from homology"/>
<dbReference type="GO" id="GO:0045505">
    <property type="term" value="F:dynein intermediate chain binding"/>
    <property type="evidence" value="ECO:0007669"/>
    <property type="project" value="InterPro"/>
</dbReference>
<dbReference type="PANTHER" id="PTHR10676">
    <property type="entry name" value="DYNEIN HEAVY CHAIN FAMILY PROTEIN"/>
    <property type="match status" value="1"/>
</dbReference>
<gene>
    <name evidence="3" type="ORF">PXEA_LOCUS2959</name>
</gene>
<evidence type="ECO:0000259" key="2">
    <source>
        <dbReference type="Pfam" id="PF08393"/>
    </source>
</evidence>
<dbReference type="GO" id="GO:0030286">
    <property type="term" value="C:dynein complex"/>
    <property type="evidence" value="ECO:0007669"/>
    <property type="project" value="InterPro"/>
</dbReference>
<sequence length="137" mass="15660">MFYSSNILSLIFDLQGVREVEETWASLKFDLQPYSKGKETRGTILSGVDEILQTLDDNSMSLQSMGASRFVGPFLATVQSWERSLSHVSEVLDIWMLVQRKWMYLEGIFVGGDIRAQLPEEAMKFDVIDKNFLKVIT</sequence>
<protein>
    <recommendedName>
        <fullName evidence="2">Dynein heavy chain linker domain-containing protein</fullName>
    </recommendedName>
</protein>
<evidence type="ECO:0000256" key="1">
    <source>
        <dbReference type="ARBA" id="ARBA00008887"/>
    </source>
</evidence>
<evidence type="ECO:0000313" key="3">
    <source>
        <dbReference type="EMBL" id="VEL09519.1"/>
    </source>
</evidence>
<dbReference type="GO" id="GO:0097729">
    <property type="term" value="C:9+2 motile cilium"/>
    <property type="evidence" value="ECO:0007669"/>
    <property type="project" value="TreeGrafter"/>
</dbReference>
<evidence type="ECO:0000313" key="4">
    <source>
        <dbReference type="Proteomes" id="UP000784294"/>
    </source>
</evidence>
<dbReference type="InterPro" id="IPR042222">
    <property type="entry name" value="Dynein_2_N"/>
</dbReference>
<comment type="caution">
    <text evidence="3">The sequence shown here is derived from an EMBL/GenBank/DDBJ whole genome shotgun (WGS) entry which is preliminary data.</text>
</comment>